<dbReference type="RefSeq" id="WP_016456620.1">
    <property type="nucleotide sequence ID" value="NZ_KE150269.1"/>
</dbReference>
<dbReference type="NCBIfam" id="NF011972">
    <property type="entry name" value="PRK15443.1-3"/>
    <property type="match status" value="1"/>
</dbReference>
<sequence>MNQEELIRQIMSEVMKDLGSNDVEFTKNSPAPSTSSAPVSSGAKLTVADYPLAQKHPDRVKSNTGKVLSDLSFEKVKSGELKPDDFKISADTLELQAEVAEAAGRPTLARNLRRAAELIAVPDDRLLKIYDALRPYRSSKQELLDIADELQNVHKAAISADFVREAADVYEKRDRLRRD</sequence>
<evidence type="ECO:0000313" key="2">
    <source>
        <dbReference type="EMBL" id="EPD32245.1"/>
    </source>
</evidence>
<organism evidence="2 3">
    <name type="scientific">Propionimicrobium lymphophilum ACS-093-V-SCH5</name>
    <dbReference type="NCBI Taxonomy" id="883161"/>
    <lineage>
        <taxon>Bacteria</taxon>
        <taxon>Bacillati</taxon>
        <taxon>Actinomycetota</taxon>
        <taxon>Actinomycetes</taxon>
        <taxon>Propionibacteriales</taxon>
        <taxon>Propionibacteriaceae</taxon>
        <taxon>Propionimicrobium</taxon>
    </lineage>
</organism>
<dbReference type="Pfam" id="PF02287">
    <property type="entry name" value="Dehydratase_SU"/>
    <property type="match status" value="1"/>
</dbReference>
<dbReference type="EMBL" id="AGZR01000009">
    <property type="protein sequence ID" value="EPD32245.1"/>
    <property type="molecule type" value="Genomic_DNA"/>
</dbReference>
<dbReference type="PIRSF" id="PIRSF018505">
    <property type="entry name" value="Prpndl_dhdrts_sm"/>
    <property type="match status" value="1"/>
</dbReference>
<protein>
    <recommendedName>
        <fullName evidence="4">Propanediol dehydratase small subunit</fullName>
    </recommendedName>
</protein>
<feature type="compositionally biased region" description="Low complexity" evidence="1">
    <location>
        <begin position="29"/>
        <end position="42"/>
    </location>
</feature>
<gene>
    <name evidence="2" type="ORF">HMPREF9306_01814</name>
</gene>
<dbReference type="InterPro" id="IPR036091">
    <property type="entry name" value="Prodiol/glycerol_DeHase__sf_su"/>
</dbReference>
<proteinExistence type="predicted"/>
<comment type="caution">
    <text evidence="2">The sequence shown here is derived from an EMBL/GenBank/DDBJ whole genome shotgun (WGS) entry which is preliminary data.</text>
</comment>
<evidence type="ECO:0000313" key="3">
    <source>
        <dbReference type="Proteomes" id="UP000014417"/>
    </source>
</evidence>
<evidence type="ECO:0000256" key="1">
    <source>
        <dbReference type="SAM" id="MobiDB-lite"/>
    </source>
</evidence>
<reference evidence="2 3" key="1">
    <citation type="submission" date="2013-04" db="EMBL/GenBank/DDBJ databases">
        <title>The Genome Sequence of Propionimicrobium lymphophilum ACS-093-V-SCH5.</title>
        <authorList>
            <consortium name="The Broad Institute Genomics Platform"/>
            <person name="Earl A."/>
            <person name="Ward D."/>
            <person name="Feldgarden M."/>
            <person name="Gevers D."/>
            <person name="Saerens B."/>
            <person name="Vaneechoutte M."/>
            <person name="Walker B."/>
            <person name="Young S."/>
            <person name="Zeng Q."/>
            <person name="Gargeya S."/>
            <person name="Fitzgerald M."/>
            <person name="Haas B."/>
            <person name="Abouelleil A."/>
            <person name="Allen A.W."/>
            <person name="Alvarado L."/>
            <person name="Arachchi H.M."/>
            <person name="Berlin A.M."/>
            <person name="Chapman S.B."/>
            <person name="Gainer-Dewar J."/>
            <person name="Goldberg J."/>
            <person name="Griggs A."/>
            <person name="Gujja S."/>
            <person name="Hansen M."/>
            <person name="Howarth C."/>
            <person name="Imamovic A."/>
            <person name="Ireland A."/>
            <person name="Larimer J."/>
            <person name="McCowan C."/>
            <person name="Murphy C."/>
            <person name="Pearson M."/>
            <person name="Poon T.W."/>
            <person name="Priest M."/>
            <person name="Roberts A."/>
            <person name="Saif S."/>
            <person name="Shea T."/>
            <person name="Sisk P."/>
            <person name="Sykes S."/>
            <person name="Wortman J."/>
            <person name="Nusbaum C."/>
            <person name="Birren B."/>
        </authorList>
    </citation>
    <scope>NUCLEOTIDE SEQUENCE [LARGE SCALE GENOMIC DNA]</scope>
    <source>
        <strain evidence="2 3">ACS-093-V-SCH5</strain>
    </source>
</reference>
<dbReference type="OrthoDB" id="3732589at2"/>
<name>S2W1P3_9ACTN</name>
<dbReference type="Proteomes" id="UP000014417">
    <property type="component" value="Unassembled WGS sequence"/>
</dbReference>
<dbReference type="PATRIC" id="fig|883161.3.peg.1801"/>
<dbReference type="InterPro" id="IPR003207">
    <property type="entry name" value="Ppandiol/glycerol_DeHydtase_su"/>
</dbReference>
<accession>S2W1P3</accession>
<dbReference type="HOGENOM" id="CLU_120853_0_0_11"/>
<feature type="region of interest" description="Disordered" evidence="1">
    <location>
        <begin position="21"/>
        <end position="42"/>
    </location>
</feature>
<evidence type="ECO:0008006" key="4">
    <source>
        <dbReference type="Google" id="ProtNLM"/>
    </source>
</evidence>
<keyword evidence="3" id="KW-1185">Reference proteome</keyword>
<dbReference type="STRING" id="883161.HMPREF9306_01814"/>
<dbReference type="AlphaFoldDB" id="S2W1P3"/>
<dbReference type="Gene3D" id="1.10.1510.20">
    <property type="entry name" value="Propanediol/glycerol dehydratase, small subunit"/>
    <property type="match status" value="1"/>
</dbReference>
<dbReference type="SUPFAM" id="SSF47148">
    <property type="entry name" value="Diol dehydratase, gamma subunit"/>
    <property type="match status" value="1"/>
</dbReference>